<dbReference type="InterPro" id="IPR019845">
    <property type="entry name" value="Squalene/phytoene_synthase_CS"/>
</dbReference>
<comment type="caution">
    <text evidence="3">The sequence shown here is derived from an EMBL/GenBank/DDBJ whole genome shotgun (WGS) entry which is preliminary data.</text>
</comment>
<comment type="pathway">
    <text evidence="1">Carotenoid biosynthesis; phytoene biosynthesis.</text>
</comment>
<accession>A0A3M9M256</accession>
<dbReference type="SUPFAM" id="SSF48576">
    <property type="entry name" value="Terpenoid synthases"/>
    <property type="match status" value="1"/>
</dbReference>
<keyword evidence="2 3" id="KW-0808">Transferase</keyword>
<dbReference type="GO" id="GO:0016117">
    <property type="term" value="P:carotenoid biosynthetic process"/>
    <property type="evidence" value="ECO:0007669"/>
    <property type="project" value="InterPro"/>
</dbReference>
<dbReference type="NCBIfam" id="TIGR03465">
    <property type="entry name" value="HpnD"/>
    <property type="match status" value="1"/>
</dbReference>
<organism evidence="3 4">
    <name type="scientific">Flexivirga caeni</name>
    <dbReference type="NCBI Taxonomy" id="2294115"/>
    <lineage>
        <taxon>Bacteria</taxon>
        <taxon>Bacillati</taxon>
        <taxon>Actinomycetota</taxon>
        <taxon>Actinomycetes</taxon>
        <taxon>Micrococcales</taxon>
        <taxon>Dermacoccaceae</taxon>
        <taxon>Flexivirga</taxon>
    </lineage>
</organism>
<dbReference type="UniPathway" id="UPA00799"/>
<proteinExistence type="predicted"/>
<dbReference type="SFLD" id="SFLDG01212">
    <property type="entry name" value="Phytoene_synthase_like"/>
    <property type="match status" value="1"/>
</dbReference>
<dbReference type="InterPro" id="IPR008949">
    <property type="entry name" value="Isoprenoid_synthase_dom_sf"/>
</dbReference>
<dbReference type="InterPro" id="IPR033904">
    <property type="entry name" value="Trans_IPPS_HH"/>
</dbReference>
<sequence length="286" mass="31923">MTIEQAYAAAETVTRTEARNFYYGIRLLPVRKRHGLCALYALARRIDDIGDGNAPLEHKRAALAKVRKQLSDIDSATDPVLVAVAETARRFPVPLEAFDELIDGVEMDLADTSYETFDDLRVYCRCVAGSIGRLCLSIFGNGTDPRAPLFADQLGIALQQTNILRDIREDLLLGRIYLPREELADFGVRLQLDDAGTLHDPDARLASYIEFAAQRAQHWYELGLRLLPELDHRSAACCAAMSGIYHHLLVRIQQNPTVVYERRMSLPAHEKGRVALVALTRAVLPG</sequence>
<dbReference type="OrthoDB" id="9807580at2"/>
<dbReference type="EC" id="2.5.1.21" evidence="3"/>
<dbReference type="InterPro" id="IPR044843">
    <property type="entry name" value="Trans_IPPS_bact-type"/>
</dbReference>
<name>A0A3M9M256_9MICO</name>
<dbReference type="InterPro" id="IPR002060">
    <property type="entry name" value="Squ/phyt_synthse"/>
</dbReference>
<evidence type="ECO:0000313" key="3">
    <source>
        <dbReference type="EMBL" id="RNI19634.1"/>
    </source>
</evidence>
<keyword evidence="4" id="KW-1185">Reference proteome</keyword>
<dbReference type="Pfam" id="PF00494">
    <property type="entry name" value="SQS_PSY"/>
    <property type="match status" value="1"/>
</dbReference>
<dbReference type="EMBL" id="RJJQ01000019">
    <property type="protein sequence ID" value="RNI19634.1"/>
    <property type="molecule type" value="Genomic_DNA"/>
</dbReference>
<dbReference type="CDD" id="cd00683">
    <property type="entry name" value="Trans_IPPS_HH"/>
    <property type="match status" value="1"/>
</dbReference>
<dbReference type="PROSITE" id="PS01045">
    <property type="entry name" value="SQUALEN_PHYTOEN_SYN_2"/>
    <property type="match status" value="1"/>
</dbReference>
<evidence type="ECO:0000256" key="2">
    <source>
        <dbReference type="ARBA" id="ARBA00022679"/>
    </source>
</evidence>
<reference evidence="3 4" key="1">
    <citation type="submission" date="2018-11" db="EMBL/GenBank/DDBJ databases">
        <title>Draft genome of Simplicispira Flexivirga sp. BO-16.</title>
        <authorList>
            <person name="Im W.T."/>
        </authorList>
    </citation>
    <scope>NUCLEOTIDE SEQUENCE [LARGE SCALE GENOMIC DNA]</scope>
    <source>
        <strain evidence="3 4">BO-16</strain>
    </source>
</reference>
<dbReference type="GO" id="GO:0004311">
    <property type="term" value="F:geranylgeranyl diphosphate synthase activity"/>
    <property type="evidence" value="ECO:0007669"/>
    <property type="project" value="InterPro"/>
</dbReference>
<gene>
    <name evidence="3" type="primary">hpnD</name>
    <name evidence="3" type="ORF">EFY87_16165</name>
</gene>
<dbReference type="RefSeq" id="WP_123272528.1">
    <property type="nucleotide sequence ID" value="NZ_RJJQ01000019.1"/>
</dbReference>
<dbReference type="SFLD" id="SFLDS00005">
    <property type="entry name" value="Isoprenoid_Synthase_Type_I"/>
    <property type="match status" value="1"/>
</dbReference>
<dbReference type="InterPro" id="IPR017828">
    <property type="entry name" value="SQ_synth_HpnD-like"/>
</dbReference>
<evidence type="ECO:0000256" key="1">
    <source>
        <dbReference type="ARBA" id="ARBA00004684"/>
    </source>
</evidence>
<dbReference type="GO" id="GO:0051996">
    <property type="term" value="F:squalene synthase [NAD(P)H] activity"/>
    <property type="evidence" value="ECO:0007669"/>
    <property type="project" value="UniProtKB-EC"/>
</dbReference>
<dbReference type="SFLD" id="SFLDG01018">
    <property type="entry name" value="Squalene/Phytoene_Synthase_Lik"/>
    <property type="match status" value="1"/>
</dbReference>
<dbReference type="Proteomes" id="UP000271678">
    <property type="component" value="Unassembled WGS sequence"/>
</dbReference>
<dbReference type="PANTHER" id="PTHR31480">
    <property type="entry name" value="BIFUNCTIONAL LYCOPENE CYCLASE/PHYTOENE SYNTHASE"/>
    <property type="match status" value="1"/>
</dbReference>
<evidence type="ECO:0000313" key="4">
    <source>
        <dbReference type="Proteomes" id="UP000271678"/>
    </source>
</evidence>
<protein>
    <submittedName>
        <fullName evidence="3">Squalene synthase HpnD</fullName>
        <ecNumber evidence="3">2.5.1.21</ecNumber>
    </submittedName>
</protein>
<dbReference type="Gene3D" id="1.10.600.10">
    <property type="entry name" value="Farnesyl Diphosphate Synthase"/>
    <property type="match status" value="1"/>
</dbReference>
<dbReference type="AlphaFoldDB" id="A0A3M9M256"/>